<proteinExistence type="predicted"/>
<organism evidence="1 2">
    <name type="scientific">Pyropia yezoensis</name>
    <name type="common">Susabi-nori</name>
    <name type="synonym">Porphyra yezoensis</name>
    <dbReference type="NCBI Taxonomy" id="2788"/>
    <lineage>
        <taxon>Eukaryota</taxon>
        <taxon>Rhodophyta</taxon>
        <taxon>Bangiophyceae</taxon>
        <taxon>Bangiales</taxon>
        <taxon>Bangiaceae</taxon>
        <taxon>Pyropia</taxon>
    </lineage>
</organism>
<keyword evidence="2" id="KW-1185">Reference proteome</keyword>
<evidence type="ECO:0000313" key="1">
    <source>
        <dbReference type="EMBL" id="KAK1868286.1"/>
    </source>
</evidence>
<comment type="caution">
    <text evidence="1">The sequence shown here is derived from an EMBL/GenBank/DDBJ whole genome shotgun (WGS) entry which is preliminary data.</text>
</comment>
<name>A0ACC3CE56_PYRYE</name>
<evidence type="ECO:0000313" key="2">
    <source>
        <dbReference type="Proteomes" id="UP000798662"/>
    </source>
</evidence>
<reference evidence="1" key="1">
    <citation type="submission" date="2019-11" db="EMBL/GenBank/DDBJ databases">
        <title>Nori genome reveals adaptations in red seaweeds to the harsh intertidal environment.</title>
        <authorList>
            <person name="Wang D."/>
            <person name="Mao Y."/>
        </authorList>
    </citation>
    <scope>NUCLEOTIDE SEQUENCE</scope>
    <source>
        <tissue evidence="1">Gametophyte</tissue>
    </source>
</reference>
<sequence length="436" mass="44032">MRSPSSSAAAASVAFSSRLSRRSVETRGDGGSRRSSSRRSDGGKGSRASSDFAAAGRAPSRRLVAGSNRRDLARDDLSDSYASEHDNSSDQSSDSSGGSSDDSASVHEVDLPDVAEPASVFPQLMGAVAGTNTPGPSGASTTTCPPVAPLCDDQTNAQWLSDGGGGQPLFTTLSVVLSPASGSAQEPLALRDMAGNATGAPSAGTGKAMTAGSKPFFRRFSNARPSASEACPSSNGTTTSTLASAGARSRRKIAKVFFSRKAAAGTPSSSSFLNGSSASVSTPFTGAQSGPGGAGGAEEDESCTAFTAAVPPSTALAAVSRVLLSAGCDMSVKRDRTVKVKVDAPLGGGLHLHVNVLLEGVAVAGDPPGTQQSPTTYGEGTSAETGSGEAQVISATLVRLVRSRDDRGRTPQSEFVAFFHDFHYAFVQATLSRGGP</sequence>
<dbReference type="Proteomes" id="UP000798662">
    <property type="component" value="Chromosome 3"/>
</dbReference>
<gene>
    <name evidence="1" type="ORF">I4F81_010779</name>
</gene>
<dbReference type="EMBL" id="CM020620">
    <property type="protein sequence ID" value="KAK1868286.1"/>
    <property type="molecule type" value="Genomic_DNA"/>
</dbReference>
<accession>A0ACC3CE56</accession>
<protein>
    <submittedName>
        <fullName evidence="1">Uncharacterized protein</fullName>
    </submittedName>
</protein>